<reference evidence="4 5" key="1">
    <citation type="submission" date="2019-03" db="EMBL/GenBank/DDBJ databases">
        <authorList>
            <person name="Kim M.K.M."/>
        </authorList>
    </citation>
    <scope>NUCLEOTIDE SEQUENCE [LARGE SCALE GENOMIC DNA]</scope>
    <source>
        <strain evidence="4 5">17J68-15</strain>
    </source>
</reference>
<organism evidence="4 5">
    <name type="scientific">Flaviaesturariibacter aridisoli</name>
    <dbReference type="NCBI Taxonomy" id="2545761"/>
    <lineage>
        <taxon>Bacteria</taxon>
        <taxon>Pseudomonadati</taxon>
        <taxon>Bacteroidota</taxon>
        <taxon>Chitinophagia</taxon>
        <taxon>Chitinophagales</taxon>
        <taxon>Chitinophagaceae</taxon>
        <taxon>Flaviaestuariibacter</taxon>
    </lineage>
</organism>
<dbReference type="OrthoDB" id="529208at2"/>
<dbReference type="InterPro" id="IPR029063">
    <property type="entry name" value="SAM-dependent_MTases_sf"/>
</dbReference>
<dbReference type="Proteomes" id="UP000295164">
    <property type="component" value="Unassembled WGS sequence"/>
</dbReference>
<dbReference type="InterPro" id="IPR041698">
    <property type="entry name" value="Methyltransf_25"/>
</dbReference>
<evidence type="ECO:0000313" key="5">
    <source>
        <dbReference type="Proteomes" id="UP000295164"/>
    </source>
</evidence>
<dbReference type="EMBL" id="SKFH01000015">
    <property type="protein sequence ID" value="TCZ70606.1"/>
    <property type="molecule type" value="Genomic_DNA"/>
</dbReference>
<feature type="domain" description="Methyltransferase" evidence="3">
    <location>
        <begin position="54"/>
        <end position="151"/>
    </location>
</feature>
<dbReference type="RefSeq" id="WP_131852175.1">
    <property type="nucleotide sequence ID" value="NZ_SKFH01000015.1"/>
</dbReference>
<dbReference type="AlphaFoldDB" id="A0A4R4DYI5"/>
<evidence type="ECO:0000313" key="4">
    <source>
        <dbReference type="EMBL" id="TCZ70606.1"/>
    </source>
</evidence>
<dbReference type="GO" id="GO:0008168">
    <property type="term" value="F:methyltransferase activity"/>
    <property type="evidence" value="ECO:0007669"/>
    <property type="project" value="UniProtKB-KW"/>
</dbReference>
<name>A0A4R4DYI5_9BACT</name>
<dbReference type="PANTHER" id="PTHR43861:SF1">
    <property type="entry name" value="TRANS-ACONITATE 2-METHYLTRANSFERASE"/>
    <property type="match status" value="1"/>
</dbReference>
<accession>A0A4R4DYI5</accession>
<protein>
    <submittedName>
        <fullName evidence="4">Class I SAM-dependent methyltransferase</fullName>
    </submittedName>
</protein>
<comment type="caution">
    <text evidence="4">The sequence shown here is derived from an EMBL/GenBank/DDBJ whole genome shotgun (WGS) entry which is preliminary data.</text>
</comment>
<dbReference type="PANTHER" id="PTHR43861">
    <property type="entry name" value="TRANS-ACONITATE 2-METHYLTRANSFERASE-RELATED"/>
    <property type="match status" value="1"/>
</dbReference>
<evidence type="ECO:0000256" key="2">
    <source>
        <dbReference type="ARBA" id="ARBA00022679"/>
    </source>
</evidence>
<dbReference type="CDD" id="cd02440">
    <property type="entry name" value="AdoMet_MTases"/>
    <property type="match status" value="1"/>
</dbReference>
<gene>
    <name evidence="4" type="ORF">E0486_10730</name>
</gene>
<dbReference type="Pfam" id="PF13649">
    <property type="entry name" value="Methyltransf_25"/>
    <property type="match status" value="1"/>
</dbReference>
<proteinExistence type="predicted"/>
<keyword evidence="1 4" id="KW-0489">Methyltransferase</keyword>
<keyword evidence="2 4" id="KW-0808">Transferase</keyword>
<dbReference type="SUPFAM" id="SSF53335">
    <property type="entry name" value="S-adenosyl-L-methionine-dependent methyltransferases"/>
    <property type="match status" value="1"/>
</dbReference>
<dbReference type="GO" id="GO:0032259">
    <property type="term" value="P:methylation"/>
    <property type="evidence" value="ECO:0007669"/>
    <property type="project" value="UniProtKB-KW"/>
</dbReference>
<dbReference type="Gene3D" id="3.40.50.150">
    <property type="entry name" value="Vaccinia Virus protein VP39"/>
    <property type="match status" value="1"/>
</dbReference>
<evidence type="ECO:0000256" key="1">
    <source>
        <dbReference type="ARBA" id="ARBA00022603"/>
    </source>
</evidence>
<sequence>MSRAITISEQPAAEAFSRQAPLFDGLYGSNPIIAYKRARVRAQVERHLAPASRILELNCGTGEDALYFSSKGHSVLATDVSEAMLAQLRQKAFSLDGCGHLEARHCSYHDLRALPPEAPFDLVFSNFGGLNCTDRLADVLQSAADLLRPGGLLTVVVIPPFCLWESLLLLKGEWRTATRRWFSRGGASAQVEGQRFRCWYYRPVFIRKALRAEFNVLELEGLCTLVPPSYRERFPKRFPRLLHLLQRWEDRWAHRWPWRSVGDYFIMTLQKRGGA</sequence>
<evidence type="ECO:0000259" key="3">
    <source>
        <dbReference type="Pfam" id="PF13649"/>
    </source>
</evidence>
<keyword evidence="5" id="KW-1185">Reference proteome</keyword>